<dbReference type="InterPro" id="IPR006669">
    <property type="entry name" value="MgtE_transporter"/>
</dbReference>
<keyword evidence="6 9" id="KW-1133">Transmembrane helix</keyword>
<evidence type="ECO:0000256" key="3">
    <source>
        <dbReference type="ARBA" id="ARBA00022448"/>
    </source>
</evidence>
<organism evidence="11">
    <name type="scientific">uncultured Atribacterota bacterium</name>
    <dbReference type="NCBI Taxonomy" id="263865"/>
    <lineage>
        <taxon>Bacteria</taxon>
        <taxon>Pseudomonadati</taxon>
        <taxon>Atribacterota</taxon>
        <taxon>environmental samples</taxon>
    </lineage>
</organism>
<feature type="domain" description="CBS" evidence="10">
    <location>
        <begin position="201"/>
        <end position="257"/>
    </location>
</feature>
<evidence type="ECO:0000256" key="6">
    <source>
        <dbReference type="ARBA" id="ARBA00022989"/>
    </source>
</evidence>
<dbReference type="InterPro" id="IPR006667">
    <property type="entry name" value="SLC41_membr_dom"/>
</dbReference>
<dbReference type="Gene3D" id="1.10.357.20">
    <property type="entry name" value="SLC41 divalent cation transporters, integral membrane domain"/>
    <property type="match status" value="1"/>
</dbReference>
<feature type="transmembrane region" description="Helical" evidence="9">
    <location>
        <begin position="309"/>
        <end position="332"/>
    </location>
</feature>
<evidence type="ECO:0000256" key="2">
    <source>
        <dbReference type="ARBA" id="ARBA00009749"/>
    </source>
</evidence>
<feature type="domain" description="CBS" evidence="10">
    <location>
        <begin position="137"/>
        <end position="200"/>
    </location>
</feature>
<evidence type="ECO:0000313" key="11">
    <source>
        <dbReference type="EMBL" id="ADM95024.1"/>
    </source>
</evidence>
<dbReference type="Gene3D" id="1.25.60.10">
    <property type="entry name" value="MgtE N-terminal domain-like"/>
    <property type="match status" value="1"/>
</dbReference>
<proteinExistence type="inferred from homology"/>
<comment type="subcellular location">
    <subcellularLocation>
        <location evidence="9">Cell membrane</location>
        <topology evidence="9">Multi-pass membrane protein</topology>
    </subcellularLocation>
    <subcellularLocation>
        <location evidence="1">Membrane</location>
        <topology evidence="1">Multi-pass membrane protein</topology>
    </subcellularLocation>
</comment>
<reference evidence="11" key="1">
    <citation type="submission" date="2009-11" db="EMBL/GenBank/DDBJ databases">
        <title>Microbial diversity profiles of fluids from low-temperature petroleum reservoirs with and without exogenous water perturbation.</title>
        <authorList>
            <person name="Pham V.D."/>
            <person name="Hnatow L.L."/>
            <person name="Zhang S."/>
            <person name="Fallon R.D."/>
            <person name="DeLong E.F."/>
            <person name="Keeler S.J."/>
        </authorList>
    </citation>
    <scope>NUCLEOTIDE SEQUENCE</scope>
</reference>
<dbReference type="PROSITE" id="PS51371">
    <property type="entry name" value="CBS"/>
    <property type="match status" value="2"/>
</dbReference>
<dbReference type="GO" id="GO:0046872">
    <property type="term" value="F:metal ion binding"/>
    <property type="evidence" value="ECO:0007669"/>
    <property type="project" value="UniProtKB-KW"/>
</dbReference>
<keyword evidence="7 9" id="KW-0472">Membrane</keyword>
<evidence type="ECO:0000256" key="7">
    <source>
        <dbReference type="ARBA" id="ARBA00023136"/>
    </source>
</evidence>
<keyword evidence="3 9" id="KW-0813">Transport</keyword>
<dbReference type="AlphaFoldDB" id="G3BMQ9"/>
<dbReference type="Pfam" id="PF03448">
    <property type="entry name" value="MgtE_N"/>
    <property type="match status" value="1"/>
</dbReference>
<dbReference type="SMART" id="SM00116">
    <property type="entry name" value="CBS"/>
    <property type="match status" value="2"/>
</dbReference>
<evidence type="ECO:0000256" key="1">
    <source>
        <dbReference type="ARBA" id="ARBA00004141"/>
    </source>
</evidence>
<dbReference type="InterPro" id="IPR046342">
    <property type="entry name" value="CBS_dom_sf"/>
</dbReference>
<dbReference type="GO" id="GO:0015095">
    <property type="term" value="F:magnesium ion transmembrane transporter activity"/>
    <property type="evidence" value="ECO:0007669"/>
    <property type="project" value="UniProtKB-UniRule"/>
</dbReference>
<evidence type="ECO:0000256" key="9">
    <source>
        <dbReference type="RuleBase" id="RU362011"/>
    </source>
</evidence>
<keyword evidence="9" id="KW-0479">Metal-binding</keyword>
<keyword evidence="9" id="KW-1003">Cell membrane</keyword>
<evidence type="ECO:0000256" key="8">
    <source>
        <dbReference type="PROSITE-ProRule" id="PRU00703"/>
    </source>
</evidence>
<dbReference type="SUPFAM" id="SSF158791">
    <property type="entry name" value="MgtE N-terminal domain-like"/>
    <property type="match status" value="1"/>
</dbReference>
<evidence type="ECO:0000256" key="5">
    <source>
        <dbReference type="ARBA" id="ARBA00022842"/>
    </source>
</evidence>
<comment type="subunit">
    <text evidence="9">Homodimer.</text>
</comment>
<dbReference type="InterPro" id="IPR006668">
    <property type="entry name" value="Mg_transptr_MgtE_intracell_dom"/>
</dbReference>
<feature type="transmembrane region" description="Helical" evidence="9">
    <location>
        <begin position="286"/>
        <end position="303"/>
    </location>
</feature>
<dbReference type="InterPro" id="IPR036739">
    <property type="entry name" value="SLC41_membr_dom_sf"/>
</dbReference>
<evidence type="ECO:0000256" key="4">
    <source>
        <dbReference type="ARBA" id="ARBA00022692"/>
    </source>
</evidence>
<dbReference type="InterPro" id="IPR038076">
    <property type="entry name" value="MgtE_N_sf"/>
</dbReference>
<protein>
    <recommendedName>
        <fullName evidence="9">Magnesium transporter MgtE</fullName>
    </recommendedName>
</protein>
<comment type="similarity">
    <text evidence="2 9">Belongs to the SLC41A transporter family.</text>
</comment>
<sequence length="454" mass="50720">MEEKMTVNKIKQLLTERRLAELKDLIGELHPADFSEIAEELSLAELIEIFKLIPDREKIAEYISELPFELQSDLLKAMSKEQASEVLTEMDTDEAVDLLAEIAPEESQEFLGLLPQDEAAEIKELMKYEENTAGSIMNNEFVSLPEHLTAAQAIEYIRQMSPEAEMIYYVYVLDQKKRLIGVLSLRDLIVADPQKKITQIMEEDVISVLDTEDREVAARLISDYDFLAIPVINKQGMMVGIITVDDIIDVLEEEVTEDIHKMVGSAEFYEDKLIKATPLSRAKARLPWLLVCMIGEIISGSVIEFHSGILEVMVALAFFIPIIMAMGGNVGAQSSTITVRGLATGQLRLHEMWQNVWTETKVGFFIGITVGVIISILTYFWQNNYILGLTIGLSLCITIITAATVGTLLPLVFTKLNIDPAIATGPFITTVVDIGSLIIYFSLGTFLFVYLGRL</sequence>
<dbReference type="Pfam" id="PF00571">
    <property type="entry name" value="CBS"/>
    <property type="match status" value="2"/>
</dbReference>
<dbReference type="PANTHER" id="PTHR43773:SF1">
    <property type="entry name" value="MAGNESIUM TRANSPORTER MGTE"/>
    <property type="match status" value="1"/>
</dbReference>
<feature type="transmembrane region" description="Helical" evidence="9">
    <location>
        <begin position="387"/>
        <end position="413"/>
    </location>
</feature>
<dbReference type="EMBL" id="GU180082">
    <property type="protein sequence ID" value="ADM95024.1"/>
    <property type="molecule type" value="Genomic_DNA"/>
</dbReference>
<name>G3BMQ9_9BACT</name>
<dbReference type="PANTHER" id="PTHR43773">
    <property type="entry name" value="MAGNESIUM TRANSPORTER MGTE"/>
    <property type="match status" value="1"/>
</dbReference>
<dbReference type="InterPro" id="IPR000644">
    <property type="entry name" value="CBS_dom"/>
</dbReference>
<accession>G3BMQ9</accession>
<dbReference type="SMART" id="SM00924">
    <property type="entry name" value="MgtE_N"/>
    <property type="match status" value="1"/>
</dbReference>
<dbReference type="CDD" id="cd04606">
    <property type="entry name" value="CBS_pair_Mg_transporter"/>
    <property type="match status" value="1"/>
</dbReference>
<comment type="function">
    <text evidence="9">Acts as a magnesium transporter.</text>
</comment>
<dbReference type="Gene3D" id="3.10.580.10">
    <property type="entry name" value="CBS-domain"/>
    <property type="match status" value="1"/>
</dbReference>
<keyword evidence="4 9" id="KW-0812">Transmembrane</keyword>
<dbReference type="GO" id="GO:0005886">
    <property type="term" value="C:plasma membrane"/>
    <property type="evidence" value="ECO:0007669"/>
    <property type="project" value="UniProtKB-SubCell"/>
</dbReference>
<keyword evidence="5 9" id="KW-0460">Magnesium</keyword>
<dbReference type="Pfam" id="PF01769">
    <property type="entry name" value="MgtE"/>
    <property type="match status" value="1"/>
</dbReference>
<feature type="transmembrane region" description="Helical" evidence="9">
    <location>
        <begin position="425"/>
        <end position="451"/>
    </location>
</feature>
<keyword evidence="8" id="KW-0129">CBS domain</keyword>
<dbReference type="SUPFAM" id="SSF54631">
    <property type="entry name" value="CBS-domain pair"/>
    <property type="match status" value="1"/>
</dbReference>
<feature type="transmembrane region" description="Helical" evidence="9">
    <location>
        <begin position="362"/>
        <end position="381"/>
    </location>
</feature>
<evidence type="ECO:0000259" key="10">
    <source>
        <dbReference type="PROSITE" id="PS51371"/>
    </source>
</evidence>
<dbReference type="SUPFAM" id="SSF161093">
    <property type="entry name" value="MgtE membrane domain-like"/>
    <property type="match status" value="1"/>
</dbReference>
<dbReference type="NCBIfam" id="TIGR00400">
    <property type="entry name" value="mgtE"/>
    <property type="match status" value="1"/>
</dbReference>